<dbReference type="GO" id="GO:0016531">
    <property type="term" value="F:copper chaperone activity"/>
    <property type="evidence" value="ECO:0007669"/>
    <property type="project" value="InterPro"/>
</dbReference>
<evidence type="ECO:0000256" key="7">
    <source>
        <dbReference type="ARBA" id="ARBA00023186"/>
    </source>
</evidence>
<keyword evidence="3 8" id="KW-0479">Metal-binding</keyword>
<keyword evidence="10" id="KW-1185">Reference proteome</keyword>
<dbReference type="Gene3D" id="1.10.287.1130">
    <property type="entry name" value="CytochromE C oxidase copper chaperone"/>
    <property type="match status" value="1"/>
</dbReference>
<dbReference type="InParanoid" id="A0A078AZZ9"/>
<dbReference type="Pfam" id="PF05051">
    <property type="entry name" value="COX17"/>
    <property type="match status" value="1"/>
</dbReference>
<dbReference type="GO" id="GO:0005758">
    <property type="term" value="C:mitochondrial intermembrane space"/>
    <property type="evidence" value="ECO:0007669"/>
    <property type="project" value="UniProtKB-SubCell"/>
</dbReference>
<evidence type="ECO:0000256" key="3">
    <source>
        <dbReference type="ARBA" id="ARBA00022723"/>
    </source>
</evidence>
<dbReference type="AlphaFoldDB" id="A0A078AZZ9"/>
<evidence type="ECO:0000256" key="8">
    <source>
        <dbReference type="PIRSR" id="PIRSR607745-1"/>
    </source>
</evidence>
<sequence>MESVQAVVQPSPRPTGHKCQGVCCACRQIRVMKDNCLKNNAEDECQSFIQAFQTCVDEKRQEIAARKALELLQAAQ</sequence>
<reference evidence="9 10" key="1">
    <citation type="submission" date="2014-06" db="EMBL/GenBank/DDBJ databases">
        <authorList>
            <person name="Swart Estienne"/>
        </authorList>
    </citation>
    <scope>NUCLEOTIDE SEQUENCE [LARGE SCALE GENOMIC DNA]</scope>
    <source>
        <strain evidence="9 10">130c</strain>
    </source>
</reference>
<evidence type="ECO:0000256" key="4">
    <source>
        <dbReference type="ARBA" id="ARBA00023008"/>
    </source>
</evidence>
<accession>A0A078AZZ9</accession>
<evidence type="ECO:0000256" key="5">
    <source>
        <dbReference type="ARBA" id="ARBA00023128"/>
    </source>
</evidence>
<keyword evidence="5" id="KW-0496">Mitochondrion</keyword>
<name>A0A078AZZ9_STYLE</name>
<dbReference type="Proteomes" id="UP000039865">
    <property type="component" value="Unassembled WGS sequence"/>
</dbReference>
<protein>
    <submittedName>
        <fullName evidence="9">Cytochrome c oxidase copper chaperone</fullName>
    </submittedName>
</protein>
<keyword evidence="4 8" id="KW-0186">Copper</keyword>
<organism evidence="9 10">
    <name type="scientific">Stylonychia lemnae</name>
    <name type="common">Ciliate</name>
    <dbReference type="NCBI Taxonomy" id="5949"/>
    <lineage>
        <taxon>Eukaryota</taxon>
        <taxon>Sar</taxon>
        <taxon>Alveolata</taxon>
        <taxon>Ciliophora</taxon>
        <taxon>Intramacronucleata</taxon>
        <taxon>Spirotrichea</taxon>
        <taxon>Stichotrichia</taxon>
        <taxon>Sporadotrichida</taxon>
        <taxon>Oxytrichidae</taxon>
        <taxon>Stylonychinae</taxon>
        <taxon>Stylonychia</taxon>
    </lineage>
</organism>
<proteinExistence type="inferred from homology"/>
<keyword evidence="6" id="KW-1015">Disulfide bond</keyword>
<dbReference type="GO" id="GO:0005507">
    <property type="term" value="F:copper ion binding"/>
    <property type="evidence" value="ECO:0007669"/>
    <property type="project" value="InterPro"/>
</dbReference>
<comment type="subcellular location">
    <subcellularLocation>
        <location evidence="1">Mitochondrion intermembrane space</location>
    </subcellularLocation>
</comment>
<evidence type="ECO:0000313" key="10">
    <source>
        <dbReference type="Proteomes" id="UP000039865"/>
    </source>
</evidence>
<dbReference type="EMBL" id="CCKQ01015969">
    <property type="protein sequence ID" value="CDW87824.1"/>
    <property type="molecule type" value="Genomic_DNA"/>
</dbReference>
<keyword evidence="7" id="KW-0143">Chaperone</keyword>
<feature type="binding site" evidence="8">
    <location>
        <position position="24"/>
    </location>
    <ligand>
        <name>Cu cation</name>
        <dbReference type="ChEBI" id="CHEBI:23378"/>
    </ligand>
</feature>
<evidence type="ECO:0000256" key="6">
    <source>
        <dbReference type="ARBA" id="ARBA00023157"/>
    </source>
</evidence>
<comment type="similarity">
    <text evidence="2">Belongs to the COX17 family.</text>
</comment>
<dbReference type="OrthoDB" id="1915887at2759"/>
<dbReference type="SUPFAM" id="SSF47072">
    <property type="entry name" value="Cysteine alpha-hairpin motif"/>
    <property type="match status" value="1"/>
</dbReference>
<gene>
    <name evidence="9" type="primary">Contig10526.g11247</name>
    <name evidence="9" type="ORF">STYLEM_16937</name>
</gene>
<evidence type="ECO:0000256" key="2">
    <source>
        <dbReference type="ARBA" id="ARBA00009241"/>
    </source>
</evidence>
<dbReference type="InterPro" id="IPR007745">
    <property type="entry name" value="Cyt_c_oxidase_Cu-chaperone"/>
</dbReference>
<dbReference type="InterPro" id="IPR009069">
    <property type="entry name" value="Cys_alpha_HP_mot_SF"/>
</dbReference>
<feature type="binding site" evidence="8">
    <location>
        <position position="23"/>
    </location>
    <ligand>
        <name>Cu cation</name>
        <dbReference type="ChEBI" id="CHEBI:23378"/>
    </ligand>
</feature>
<evidence type="ECO:0000256" key="1">
    <source>
        <dbReference type="ARBA" id="ARBA00004569"/>
    </source>
</evidence>
<evidence type="ECO:0000313" key="9">
    <source>
        <dbReference type="EMBL" id="CDW87824.1"/>
    </source>
</evidence>